<keyword evidence="1" id="KW-0472">Membrane</keyword>
<keyword evidence="1" id="KW-1133">Transmembrane helix</keyword>
<sequence length="81" mass="9419">MTLFYYLSNSLVYSTFHAIVIYNKYKLDVLALFYVVLIRPISAITLSLYSLFNNKPINGYKNGCHEARRNSILMLISHLQI</sequence>
<reference evidence="2" key="1">
    <citation type="journal article" date="2021" name="Proc. Natl. Acad. Sci. U.S.A.">
        <title>A Catalog of Tens of Thousands of Viruses from Human Metagenomes Reveals Hidden Associations with Chronic Diseases.</title>
        <authorList>
            <person name="Tisza M.J."/>
            <person name="Buck C.B."/>
        </authorList>
    </citation>
    <scope>NUCLEOTIDE SEQUENCE</scope>
    <source>
        <strain evidence="2">CtyjS2</strain>
    </source>
</reference>
<name>A0A8S5R4I0_9CAUD</name>
<proteinExistence type="predicted"/>
<dbReference type="EMBL" id="BK015806">
    <property type="protein sequence ID" value="DAE26019.1"/>
    <property type="molecule type" value="Genomic_DNA"/>
</dbReference>
<protein>
    <submittedName>
        <fullName evidence="2">Uncharacterized protein</fullName>
    </submittedName>
</protein>
<feature type="transmembrane region" description="Helical" evidence="1">
    <location>
        <begin position="29"/>
        <end position="52"/>
    </location>
</feature>
<evidence type="ECO:0000313" key="2">
    <source>
        <dbReference type="EMBL" id="DAE26019.1"/>
    </source>
</evidence>
<keyword evidence="1" id="KW-0812">Transmembrane</keyword>
<organism evidence="2">
    <name type="scientific">Siphoviridae sp. ctyjS2</name>
    <dbReference type="NCBI Taxonomy" id="2827284"/>
    <lineage>
        <taxon>Viruses</taxon>
        <taxon>Duplodnaviria</taxon>
        <taxon>Heunggongvirae</taxon>
        <taxon>Uroviricota</taxon>
        <taxon>Caudoviricetes</taxon>
    </lineage>
</organism>
<accession>A0A8S5R4I0</accession>
<evidence type="ECO:0000256" key="1">
    <source>
        <dbReference type="SAM" id="Phobius"/>
    </source>
</evidence>